<evidence type="ECO:0000256" key="3">
    <source>
        <dbReference type="ARBA" id="ARBA00022614"/>
    </source>
</evidence>
<evidence type="ECO:0000259" key="8">
    <source>
        <dbReference type="PROSITE" id="PS52053"/>
    </source>
</evidence>
<protein>
    <recommendedName>
        <fullName evidence="2">RING-type E3 ubiquitin transferase</fullName>
        <ecNumber evidence="2">2.3.2.27</ecNumber>
    </recommendedName>
</protein>
<evidence type="ECO:0000256" key="1">
    <source>
        <dbReference type="ARBA" id="ARBA00000900"/>
    </source>
</evidence>
<comment type="PTM">
    <text evidence="6">Ubiquitinated in the presence of host E1 ubiquitin-activating enzyme, E2 ubiquitin-conjugating enzyme and ubiquitin.</text>
</comment>
<keyword evidence="6" id="KW-0832">Ubl conjugation</keyword>
<sequence>MTQPPLSPHLSFIHTRMPSWFAQASTAERQLLKQRVRQSHAAMRRLREALAPVQSIETFCRPLLEQALQRWFPDQVLPKVDQARVWSDGNGHSWLEAALQNFDAGARVTLYDSATRLEKRSGEQAATFVSGVRNLDLGQRYRYHLGDHIDTDGFRDLVRQYARATFAAELTQATLQGHLDAEGALMGETIFAGLAESARSQLQCGFLSLFGIPLHGPMLVRLAPRDAVERCLLYLPGHPGQPLRQYPSAQAASTALTQMLWQQEEREYFTRFVCLAEQPLFSARLRQILYPRYPYAELHPSAPVLEKGERFSWLKRVFPATTDLWQETLDKNARLDITFTPWPRDGFVEYARIEVERRMQDAAILAVPVAQRDADAQLARIQSWLGVGLTVLNLAGFFVPGLGEVMLVIGGAQVVDEFLDGVHAANEGDADAAIGHLFDVLASLAQFAALGAAGRFIEPQGILHSWQPVGTDGEQRLWSGELTPFSRPRPWPLGQARDGRGLYLWEGKPWFERDGQALPLEQVTDGTARLPSVRGQRHQPTLLGNGQGTWLFEHDRPLDWQADTLLEHLGPAAQGLDAQTLGKALQCSGYDAAALRRVLLDHRPTPALLLESLEALGAHPIGVPANEQPLTAILARDFPSLTQASRSEILAQASASDIARLQQSGRLPLRLAETARLYLRESRIGKALARFHHGNGATTDRDALAFAALRRLPGWRGKLRLELRDSNLRGRLLASTGEQGLPTKTLVRNADGYTPHDAFGNELAGRSDVYRAMLQALPDSERDALGLLIHEQGKLRDNLFELAARDRRQAALDLGMTPVRPMYRLPTRLPGDRRIGYRLSGRGRAYWTEDELFDQLFPATPQGDREMLRQRLRHQAGPSAGAFGRMLSRLLVDYRRLDSVLQRWVHAPEGLLPGAQEQQHGLRETFAQRIRSAWRRESAEGPHDNIDDINLVLEGHGLTSVPALPIGLPHVRLLNLNGLNTPDMPGLNAFLEAFPGLRLLDLAENSLSRLPQALAEMHELQALDISENNIDLDGEESLALLERMPHLQRLNLTDGIHTLSVTTLERLSALPSLAWFQADLNHLIMTAEHFQALQRWPALIGLSLAQNAIVLDEAARTALAGLNRLEMLSLYENPLALAPDLSGWTRLQRLDLELTNISQWPAGLEALMNQEPLVLRQLDLSANELAVTPDLSQTAFARAVRDHLEGIAYSFNGNPFDEAALANLEQAGFTTLPALAQANPWAADWPESLRLHIAETADDPQWQPLYNLLERLPDTQDFLDAPTQMRQRMQHVVEMLSSTQEGEADTGWGRAQVQQQINDLLEDATQECVDQAIVLFQQVETQVTVWQTVAHAAAAEADEQVAVDSARALLRQRLLDERVGALYQARLARRRALRADDHHPTDNPVPALHPDDGISDRELVSDHPDELEMALHARIQLRQRLNLPPQPQAMRFPQLAHLDEPTLQRLGDAVIEGTSASALEHWAVDQPFWRAWLRRLRPLAFERLAERWMGASEYFDTLTDPSAEAGAYTGPAVPALYIDALEREVGDVDGLAWRLNGVLQRVNLASGRYPNENTLYQRAADLLLRCRKEDEAELLRELTETMVQAHRE</sequence>
<evidence type="ECO:0000313" key="9">
    <source>
        <dbReference type="EMBL" id="ABY98241.1"/>
    </source>
</evidence>
<dbReference type="Gene3D" id="1.20.58.360">
    <property type="entry name" value="Shigella T3SS effector IpaH defines"/>
    <property type="match status" value="1"/>
</dbReference>
<dbReference type="EC" id="2.3.2.27" evidence="2"/>
<keyword evidence="3" id="KW-0433">Leucine-rich repeat</keyword>
<name>B0KPP1_PSEPG</name>
<feature type="region of interest" description="Disordered" evidence="7">
    <location>
        <begin position="1394"/>
        <end position="1419"/>
    </location>
</feature>
<evidence type="ECO:0000256" key="5">
    <source>
        <dbReference type="ARBA" id="ARBA00023026"/>
    </source>
</evidence>
<feature type="domain" description="NEL" evidence="8">
    <location>
        <begin position="1233"/>
        <end position="1608"/>
    </location>
</feature>
<evidence type="ECO:0000256" key="6">
    <source>
        <dbReference type="PROSITE-ProRule" id="PRU01398"/>
    </source>
</evidence>
<evidence type="ECO:0000256" key="7">
    <source>
        <dbReference type="SAM" id="MobiDB-lite"/>
    </source>
</evidence>
<keyword evidence="5" id="KW-0843">Virulence</keyword>
<comment type="similarity">
    <text evidence="6">Belongs to the LRR-containing bacterial E3 ligase family.</text>
</comment>
<dbReference type="GO" id="GO:0016567">
    <property type="term" value="P:protein ubiquitination"/>
    <property type="evidence" value="ECO:0007669"/>
    <property type="project" value="InterPro"/>
</dbReference>
<evidence type="ECO:0000256" key="2">
    <source>
        <dbReference type="ARBA" id="ARBA00012483"/>
    </source>
</evidence>
<dbReference type="GO" id="GO:0061630">
    <property type="term" value="F:ubiquitin protein ligase activity"/>
    <property type="evidence" value="ECO:0007669"/>
    <property type="project" value="UniProtKB-EC"/>
</dbReference>
<dbReference type="Proteomes" id="UP000002157">
    <property type="component" value="Chromosome"/>
</dbReference>
<dbReference type="PANTHER" id="PTHR24366">
    <property type="entry name" value="IG(IMMUNOGLOBULIN) AND LRR(LEUCINE RICH REPEAT) DOMAINS"/>
    <property type="match status" value="1"/>
</dbReference>
<gene>
    <name evidence="9" type="ordered locus">PputGB1_2340</name>
</gene>
<dbReference type="EMBL" id="CP000926">
    <property type="protein sequence ID" value="ABY98241.1"/>
    <property type="molecule type" value="Genomic_DNA"/>
</dbReference>
<feature type="active site" description="Glycyl thioester intermediate" evidence="6">
    <location>
        <position position="1328"/>
    </location>
</feature>
<dbReference type="SUPFAM" id="SSF52058">
    <property type="entry name" value="L domain-like"/>
    <property type="match status" value="1"/>
</dbReference>
<dbReference type="eggNOG" id="COG4886">
    <property type="taxonomic scope" value="Bacteria"/>
</dbReference>
<dbReference type="InterPro" id="IPR032675">
    <property type="entry name" value="LRR_dom_sf"/>
</dbReference>
<dbReference type="Pfam" id="PF14496">
    <property type="entry name" value="NEL"/>
    <property type="match status" value="1"/>
</dbReference>
<dbReference type="Pfam" id="PF20178">
    <property type="entry name" value="ToxA_N"/>
    <property type="match status" value="1"/>
</dbReference>
<keyword evidence="6" id="KW-0808">Transferase</keyword>
<keyword evidence="6" id="KW-1035">Host cytoplasm</keyword>
<dbReference type="RefSeq" id="WP_012271987.1">
    <property type="nucleotide sequence ID" value="NC_010322.1"/>
</dbReference>
<keyword evidence="6" id="KW-0964">Secreted</keyword>
<dbReference type="PROSITE" id="PS52053">
    <property type="entry name" value="NEL"/>
    <property type="match status" value="1"/>
</dbReference>
<comment type="catalytic activity">
    <reaction evidence="1">
        <text>S-ubiquitinyl-[E2 ubiquitin-conjugating enzyme]-L-cysteine + [acceptor protein]-L-lysine = [E2 ubiquitin-conjugating enzyme]-L-cysteine + N(6)-ubiquitinyl-[acceptor protein]-L-lysine.</text>
        <dbReference type="EC" id="2.3.2.27"/>
    </reaction>
</comment>
<evidence type="ECO:0000256" key="4">
    <source>
        <dbReference type="ARBA" id="ARBA00022737"/>
    </source>
</evidence>
<feature type="compositionally biased region" description="Basic and acidic residues" evidence="7">
    <location>
        <begin position="1409"/>
        <end position="1419"/>
    </location>
</feature>
<evidence type="ECO:0000313" key="10">
    <source>
        <dbReference type="Proteomes" id="UP000002157"/>
    </source>
</evidence>
<dbReference type="InterPro" id="IPR046673">
    <property type="entry name" value="ToxA_N"/>
</dbReference>
<organism evidence="9 10">
    <name type="scientific">Pseudomonas putida (strain GB-1)</name>
    <dbReference type="NCBI Taxonomy" id="76869"/>
    <lineage>
        <taxon>Bacteria</taxon>
        <taxon>Pseudomonadati</taxon>
        <taxon>Pseudomonadota</taxon>
        <taxon>Gammaproteobacteria</taxon>
        <taxon>Pseudomonadales</taxon>
        <taxon>Pseudomonadaceae</taxon>
        <taxon>Pseudomonas</taxon>
    </lineage>
</organism>
<dbReference type="Gene3D" id="3.80.10.10">
    <property type="entry name" value="Ribonuclease Inhibitor"/>
    <property type="match status" value="2"/>
</dbReference>
<keyword evidence="4" id="KW-0677">Repeat</keyword>
<dbReference type="GO" id="GO:0005576">
    <property type="term" value="C:extracellular region"/>
    <property type="evidence" value="ECO:0007669"/>
    <property type="project" value="UniProtKB-UniRule"/>
</dbReference>
<dbReference type="KEGG" id="ppg:PputGB1_2340"/>
<accession>B0KPP1</accession>
<reference evidence="9 10" key="1">
    <citation type="submission" date="2008-01" db="EMBL/GenBank/DDBJ databases">
        <title>Complete sequence of Pseudomonas putida GB-1.</title>
        <authorList>
            <consortium name="US DOE Joint Genome Institute"/>
            <person name="Copeland A."/>
            <person name="Lucas S."/>
            <person name="Lapidus A."/>
            <person name="Barry K."/>
            <person name="Glavina del Rio T."/>
            <person name="Dalin E."/>
            <person name="Tice H."/>
            <person name="Pitluck S."/>
            <person name="Bruce D."/>
            <person name="Goodwin L."/>
            <person name="Chertkov O."/>
            <person name="Brettin T."/>
            <person name="Detter J.C."/>
            <person name="Han C."/>
            <person name="Kuske C.R."/>
            <person name="Schmutz J."/>
            <person name="Larimer F."/>
            <person name="Land M."/>
            <person name="Hauser L."/>
            <person name="Kyrpides N."/>
            <person name="Kim E."/>
            <person name="McCarthy J.K."/>
            <person name="Richardson P."/>
        </authorList>
    </citation>
    <scope>NUCLEOTIDE SEQUENCE [LARGE SCALE GENOMIC DNA]</scope>
    <source>
        <strain evidence="9 10">GB-1</strain>
    </source>
</reference>
<keyword evidence="6" id="KW-0833">Ubl conjugation pathway</keyword>
<dbReference type="InterPro" id="IPR029487">
    <property type="entry name" value="NEL_dom"/>
</dbReference>
<proteinExistence type="inferred from homology"/>
<dbReference type="HOGENOM" id="CLU_000909_0_0_6"/>